<name>A0A6J7WCQ4_9CAUD</name>
<accession>A0A6J7WCQ4</accession>
<gene>
    <name evidence="1" type="ORF">UFOVP184_42</name>
</gene>
<evidence type="ECO:0000313" key="1">
    <source>
        <dbReference type="EMBL" id="CAB5207189.1"/>
    </source>
</evidence>
<sequence length="132" mass="14334">MTVIRLYIAVTTENRKKYADCLSGRIDETSVKLVGGVGTEWWGACGHFYYPDEVNRECLAGAEAWYRAVVFESLTGETDPEGNPVAAQFPDGIVAEGNAPDRIPGDPDPGFEAFLFSCGLRRADLDQTGPVS</sequence>
<dbReference type="EMBL" id="LR798229">
    <property type="protein sequence ID" value="CAB5207189.1"/>
    <property type="molecule type" value="Genomic_DNA"/>
</dbReference>
<protein>
    <submittedName>
        <fullName evidence="1">Uncharacterized protein</fullName>
    </submittedName>
</protein>
<reference evidence="1" key="1">
    <citation type="submission" date="2020-05" db="EMBL/GenBank/DDBJ databases">
        <authorList>
            <person name="Chiriac C."/>
            <person name="Salcher M."/>
            <person name="Ghai R."/>
            <person name="Kavagutti S V."/>
        </authorList>
    </citation>
    <scope>NUCLEOTIDE SEQUENCE</scope>
</reference>
<proteinExistence type="predicted"/>
<organism evidence="1">
    <name type="scientific">uncultured Caudovirales phage</name>
    <dbReference type="NCBI Taxonomy" id="2100421"/>
    <lineage>
        <taxon>Viruses</taxon>
        <taxon>Duplodnaviria</taxon>
        <taxon>Heunggongvirae</taxon>
        <taxon>Uroviricota</taxon>
        <taxon>Caudoviricetes</taxon>
        <taxon>Peduoviridae</taxon>
        <taxon>Maltschvirus</taxon>
        <taxon>Maltschvirus maltsch</taxon>
    </lineage>
</organism>